<dbReference type="Proteomes" id="UP000676717">
    <property type="component" value="Segment"/>
</dbReference>
<accession>A0A8E5KAN2</accession>
<reference evidence="2" key="1">
    <citation type="journal article" date="2021" name="Pharmaceuticals (Basel)">
        <title>epsilon(2)-Phages Are Naturally Bred and Have a Vastly Improved Host Range in Staphylococcus aureus over Wild Type Phages.</title>
        <authorList>
            <person name="Saez Moreno D."/>
            <person name="Visram Z."/>
            <person name="Mutti M."/>
            <person name="Restrepo-Cordoba M."/>
            <person name="Hartmann S."/>
            <person name="Kremers A.I."/>
            <person name="Tisakova L."/>
            <person name="Schertler S."/>
            <person name="Wittmann J."/>
            <person name="Kalali B."/>
            <person name="Monecke S."/>
            <person name="Ehricht R."/>
            <person name="Resch G."/>
            <person name="Corsini L."/>
        </authorList>
    </citation>
    <scope>NUCLEOTIDE SEQUENCE</scope>
</reference>
<gene>
    <name evidence="2" type="ORF">PM56_017</name>
</gene>
<sequence>MVGMVITFLIVLGIILLSVLIIVIPDLSKAKKRKEDSDINYNQYTKDMASEYYEKYITPTEHIIQTKVEEVIENIKKEYNVSTVIIDSSSNEDKIILHVNDKYLKKVVYKDTYEYIYDSNTKYQYIINNVTYESSILLKQDEVNKLKDILNKVPVTAKHTFKNELLNRRNEYVLGYITIYIYGDLTAKITKNGYVQDFSTLEDFCDKYEAYCRFVRIDLYDWVKEVRTINGYKLKVDIKPYFKITATKTSKYEFVVSDDVSNVKVYRDDILLTNRYVQKAIDIQEIVEETLNNNTVVF</sequence>
<dbReference type="EMBL" id="MW546071">
    <property type="protein sequence ID" value="QVD57562.1"/>
    <property type="molecule type" value="Genomic_DNA"/>
</dbReference>
<keyword evidence="1" id="KW-0812">Transmembrane</keyword>
<proteinExistence type="predicted"/>
<keyword evidence="1" id="KW-0472">Membrane</keyword>
<evidence type="ECO:0000256" key="1">
    <source>
        <dbReference type="SAM" id="Phobius"/>
    </source>
</evidence>
<name>A0A8E5KAN2_9CAUD</name>
<protein>
    <submittedName>
        <fullName evidence="2">Uncharacterized protein</fullName>
    </submittedName>
</protein>
<keyword evidence="1" id="KW-1133">Transmembrane helix</keyword>
<evidence type="ECO:0000313" key="2">
    <source>
        <dbReference type="EMBL" id="QVD57562.1"/>
    </source>
</evidence>
<organism evidence="2 3">
    <name type="scientific">Staphylococcus phage PM56</name>
    <dbReference type="NCBI Taxonomy" id="2834980"/>
    <lineage>
        <taxon>Viruses</taxon>
        <taxon>Duplodnaviria</taxon>
        <taxon>Heunggongvirae</taxon>
        <taxon>Uroviricota</taxon>
        <taxon>Caudoviricetes</taxon>
        <taxon>Herelleviridae</taxon>
        <taxon>Twortvirinae</taxon>
        <taxon>Silviavirus</taxon>
        <taxon>Silviavirus remus</taxon>
    </lineage>
</organism>
<evidence type="ECO:0000313" key="3">
    <source>
        <dbReference type="Proteomes" id="UP000676717"/>
    </source>
</evidence>
<feature type="transmembrane region" description="Helical" evidence="1">
    <location>
        <begin position="6"/>
        <end position="24"/>
    </location>
</feature>